<protein>
    <submittedName>
        <fullName evidence="1">Uncharacterized protein</fullName>
    </submittedName>
</protein>
<accession>A0A8J9SBM7</accession>
<dbReference type="Proteomes" id="UP000836788">
    <property type="component" value="Chromosome 20"/>
</dbReference>
<evidence type="ECO:0000313" key="1">
    <source>
        <dbReference type="EMBL" id="CAG9285566.1"/>
    </source>
</evidence>
<dbReference type="AlphaFoldDB" id="A0A8J9SBM7"/>
<sequence length="158" mass="17825">MTPLPVSEAVQLGDALFLSHLAYVDDYHLIQEHLRSVDNDAFALRNCTTSSQPNQPAHFLVVRKIASPAPTNTKCFLTPERKLLIHQYLPFFFRPEPLEVVLTIRGTKEVGDFLSDAMLAATEHQDGMAHAGILKSTRWMLKTYTDDLQQIVERFSTG</sequence>
<dbReference type="EMBL" id="OU594961">
    <property type="protein sequence ID" value="CAG9285566.1"/>
    <property type="molecule type" value="Genomic_DNA"/>
</dbReference>
<dbReference type="InterPro" id="IPR029058">
    <property type="entry name" value="AB_hydrolase_fold"/>
</dbReference>
<proteinExistence type="predicted"/>
<name>A0A8J9SBM7_PHATR</name>
<dbReference type="Gene3D" id="3.40.50.1820">
    <property type="entry name" value="alpha/beta hydrolase"/>
    <property type="match status" value="1"/>
</dbReference>
<organism evidence="1">
    <name type="scientific">Phaeodactylum tricornutum</name>
    <name type="common">Diatom</name>
    <dbReference type="NCBI Taxonomy" id="2850"/>
    <lineage>
        <taxon>Eukaryota</taxon>
        <taxon>Sar</taxon>
        <taxon>Stramenopiles</taxon>
        <taxon>Ochrophyta</taxon>
        <taxon>Bacillariophyta</taxon>
        <taxon>Bacillariophyceae</taxon>
        <taxon>Bacillariophycidae</taxon>
        <taxon>Naviculales</taxon>
        <taxon>Phaeodactylaceae</taxon>
        <taxon>Phaeodactylum</taxon>
    </lineage>
</organism>
<reference evidence="1" key="1">
    <citation type="submission" date="2022-02" db="EMBL/GenBank/DDBJ databases">
        <authorList>
            <person name="Giguere J D."/>
        </authorList>
    </citation>
    <scope>NUCLEOTIDE SEQUENCE</scope>
    <source>
        <strain evidence="1">CCAP 1055/1</strain>
    </source>
</reference>
<gene>
    <name evidence="1" type="ORF">PTTT1_LOCUS29473</name>
</gene>